<gene>
    <name evidence="1" type="ORF">WISP_01457</name>
</gene>
<organism evidence="1 2">
    <name type="scientific">Willisornis vidua</name>
    <name type="common">Xingu scale-backed antbird</name>
    <dbReference type="NCBI Taxonomy" id="1566151"/>
    <lineage>
        <taxon>Eukaryota</taxon>
        <taxon>Metazoa</taxon>
        <taxon>Chordata</taxon>
        <taxon>Craniata</taxon>
        <taxon>Vertebrata</taxon>
        <taxon>Euteleostomi</taxon>
        <taxon>Archelosauria</taxon>
        <taxon>Archosauria</taxon>
        <taxon>Dinosauria</taxon>
        <taxon>Saurischia</taxon>
        <taxon>Theropoda</taxon>
        <taxon>Coelurosauria</taxon>
        <taxon>Aves</taxon>
        <taxon>Neognathae</taxon>
        <taxon>Neoaves</taxon>
        <taxon>Telluraves</taxon>
        <taxon>Australaves</taxon>
        <taxon>Passeriformes</taxon>
        <taxon>Thamnophilidae</taxon>
        <taxon>Willisornis</taxon>
    </lineage>
</organism>
<accession>A0ABQ9DXJ0</accession>
<protein>
    <submittedName>
        <fullName evidence="1">Rna-directed dna polymerase from mobile element jockey-like</fullName>
    </submittedName>
</protein>
<keyword evidence="2" id="KW-1185">Reference proteome</keyword>
<sequence>MSKAKVKLELNLARDAKTYKKYFYRYVNQKRKVEEDEGIECILSKFADDPKLNGGVETPEGWDTIQRHLDKLEKWAHGNLMRSNKIKFKMLPLGQGKP</sequence>
<reference evidence="1" key="1">
    <citation type="submission" date="2019-10" db="EMBL/GenBank/DDBJ databases">
        <authorList>
            <person name="Soares A.E.R."/>
            <person name="Aleixo A."/>
            <person name="Schneider P."/>
            <person name="Miyaki C.Y."/>
            <person name="Schneider M.P."/>
            <person name="Mello C."/>
            <person name="Vasconcelos A.T.R."/>
        </authorList>
    </citation>
    <scope>NUCLEOTIDE SEQUENCE</scope>
    <source>
        <tissue evidence="1">Muscle</tissue>
    </source>
</reference>
<comment type="caution">
    <text evidence="1">The sequence shown here is derived from an EMBL/GenBank/DDBJ whole genome shotgun (WGS) entry which is preliminary data.</text>
</comment>
<evidence type="ECO:0000313" key="1">
    <source>
        <dbReference type="EMBL" id="KAJ7428240.1"/>
    </source>
</evidence>
<proteinExistence type="predicted"/>
<evidence type="ECO:0000313" key="2">
    <source>
        <dbReference type="Proteomes" id="UP001145742"/>
    </source>
</evidence>
<dbReference type="EMBL" id="WHWB01030829">
    <property type="protein sequence ID" value="KAJ7428240.1"/>
    <property type="molecule type" value="Genomic_DNA"/>
</dbReference>
<name>A0ABQ9DXJ0_9PASS</name>
<dbReference type="Proteomes" id="UP001145742">
    <property type="component" value="Unassembled WGS sequence"/>
</dbReference>